<evidence type="ECO:0000256" key="2">
    <source>
        <dbReference type="ARBA" id="ARBA00022963"/>
    </source>
</evidence>
<dbReference type="GO" id="GO:0016042">
    <property type="term" value="P:lipid catabolic process"/>
    <property type="evidence" value="ECO:0007669"/>
    <property type="project" value="UniProtKB-KW"/>
</dbReference>
<evidence type="ECO:0000256" key="3">
    <source>
        <dbReference type="ARBA" id="ARBA00023098"/>
    </source>
</evidence>
<dbReference type="Pfam" id="PF00561">
    <property type="entry name" value="Abhydrolase_1"/>
    <property type="match status" value="1"/>
</dbReference>
<dbReference type="OrthoDB" id="9814760at2"/>
<accession>A0A285N8X3</accession>
<evidence type="ECO:0000259" key="4">
    <source>
        <dbReference type="Pfam" id="PF00561"/>
    </source>
</evidence>
<dbReference type="PANTHER" id="PTHR10272:SF0">
    <property type="entry name" value="PLATELET-ACTIVATING FACTOR ACETYLHYDROLASE"/>
    <property type="match status" value="1"/>
</dbReference>
<evidence type="ECO:0000256" key="1">
    <source>
        <dbReference type="ARBA" id="ARBA00022801"/>
    </source>
</evidence>
<dbReference type="GO" id="GO:0003847">
    <property type="term" value="F:1-alkyl-2-acetylglycerophosphocholine esterase activity"/>
    <property type="evidence" value="ECO:0007669"/>
    <property type="project" value="TreeGrafter"/>
</dbReference>
<organism evidence="5 6">
    <name type="scientific">Cohaesibacter gelatinilyticus</name>
    <dbReference type="NCBI Taxonomy" id="372072"/>
    <lineage>
        <taxon>Bacteria</taxon>
        <taxon>Pseudomonadati</taxon>
        <taxon>Pseudomonadota</taxon>
        <taxon>Alphaproteobacteria</taxon>
        <taxon>Hyphomicrobiales</taxon>
        <taxon>Cohaesibacteraceae</taxon>
    </lineage>
</organism>
<dbReference type="PANTHER" id="PTHR10272">
    <property type="entry name" value="PLATELET-ACTIVATING FACTOR ACETYLHYDROLASE"/>
    <property type="match status" value="1"/>
</dbReference>
<evidence type="ECO:0000313" key="6">
    <source>
        <dbReference type="Proteomes" id="UP000219439"/>
    </source>
</evidence>
<keyword evidence="1 5" id="KW-0378">Hydrolase</keyword>
<dbReference type="SUPFAM" id="SSF53474">
    <property type="entry name" value="alpha/beta-Hydrolases"/>
    <property type="match status" value="1"/>
</dbReference>
<sequence>MLKHPKLSHICNDTRKSILAVALATTLCTLQMVMPSKANSKIEYAGYDQVELKVPHYTDPLNADIWYPVATKTYKGLVADNAIFQGVKAFVGAAMEKKKHPLVVISHGSGGAKQSMAWLASSLATRGALVLVFNHPGSTSGDSSPRRSIKHWTRPKDVSAILDAAMADKFLSQFINEEDISAAGFSLGGATVLSLAGARADLRRYQNYCEKFEKVAEDCIFFAKGGVDYSLVDSKKFSQDLSDPRIKRIIALDPGMTYGMTKESIKAIKQPILVVSLGDDKTQLVAADVSSTGSALVSNLSNVRHVKLAPASHFTALPVCKPNGAKILQEEEDDPICTDPAGTDRADIHRQIVDAIADFLELPDSGR</sequence>
<feature type="domain" description="AB hydrolase-1" evidence="4">
    <location>
        <begin position="101"/>
        <end position="197"/>
    </location>
</feature>
<keyword evidence="2" id="KW-0442">Lipid degradation</keyword>
<dbReference type="RefSeq" id="WP_097151586.1">
    <property type="nucleotide sequence ID" value="NZ_OBEL01000001.1"/>
</dbReference>
<dbReference type="InterPro" id="IPR000073">
    <property type="entry name" value="AB_hydrolase_1"/>
</dbReference>
<dbReference type="PIRSF" id="PIRSF031982">
    <property type="entry name" value="UCP031982_abhydr"/>
    <property type="match status" value="1"/>
</dbReference>
<keyword evidence="3" id="KW-0443">Lipid metabolism</keyword>
<evidence type="ECO:0000313" key="5">
    <source>
        <dbReference type="EMBL" id="SNZ05932.1"/>
    </source>
</evidence>
<dbReference type="Gene3D" id="3.40.50.1820">
    <property type="entry name" value="alpha/beta hydrolase"/>
    <property type="match status" value="1"/>
</dbReference>
<keyword evidence="6" id="KW-1185">Reference proteome</keyword>
<dbReference type="InterPro" id="IPR016986">
    <property type="entry name" value="UCP031982_abhydr"/>
</dbReference>
<protein>
    <submittedName>
        <fullName evidence="5">Predicted dienelactone hydrolase</fullName>
    </submittedName>
</protein>
<gene>
    <name evidence="5" type="ORF">SAMN06265368_0242</name>
</gene>
<dbReference type="EMBL" id="OBEL01000001">
    <property type="protein sequence ID" value="SNZ05932.1"/>
    <property type="molecule type" value="Genomic_DNA"/>
</dbReference>
<reference evidence="5 6" key="1">
    <citation type="submission" date="2017-09" db="EMBL/GenBank/DDBJ databases">
        <authorList>
            <person name="Ehlers B."/>
            <person name="Leendertz F.H."/>
        </authorList>
    </citation>
    <scope>NUCLEOTIDE SEQUENCE [LARGE SCALE GENOMIC DNA]</scope>
    <source>
        <strain evidence="5 6">DSM 18289</strain>
    </source>
</reference>
<name>A0A285N8X3_9HYPH</name>
<dbReference type="AlphaFoldDB" id="A0A285N8X3"/>
<dbReference type="InterPro" id="IPR029058">
    <property type="entry name" value="AB_hydrolase_fold"/>
</dbReference>
<proteinExistence type="predicted"/>
<dbReference type="Proteomes" id="UP000219439">
    <property type="component" value="Unassembled WGS sequence"/>
</dbReference>